<dbReference type="InParanoid" id="A0A1Z5KND0"/>
<dbReference type="InterPro" id="IPR036812">
    <property type="entry name" value="NAD(P)_OxRdtase_dom_sf"/>
</dbReference>
<organism evidence="5 6">
    <name type="scientific">Fistulifera solaris</name>
    <name type="common">Oleaginous diatom</name>
    <dbReference type="NCBI Taxonomy" id="1519565"/>
    <lineage>
        <taxon>Eukaryota</taxon>
        <taxon>Sar</taxon>
        <taxon>Stramenopiles</taxon>
        <taxon>Ochrophyta</taxon>
        <taxon>Bacillariophyta</taxon>
        <taxon>Bacillariophyceae</taxon>
        <taxon>Bacillariophycidae</taxon>
        <taxon>Naviculales</taxon>
        <taxon>Naviculaceae</taxon>
        <taxon>Fistulifera</taxon>
    </lineage>
</organism>
<dbReference type="GO" id="GO:0016616">
    <property type="term" value="F:oxidoreductase activity, acting on the CH-OH group of donors, NAD or NADP as acceptor"/>
    <property type="evidence" value="ECO:0007669"/>
    <property type="project" value="UniProtKB-ARBA"/>
</dbReference>
<dbReference type="EMBL" id="BDSP01000259">
    <property type="protein sequence ID" value="GAX27789.1"/>
    <property type="molecule type" value="Genomic_DNA"/>
</dbReference>
<keyword evidence="6" id="KW-1185">Reference proteome</keyword>
<dbReference type="InterPro" id="IPR020471">
    <property type="entry name" value="AKR"/>
</dbReference>
<comment type="caution">
    <text evidence="5">The sequence shown here is derived from an EMBL/GenBank/DDBJ whole genome shotgun (WGS) entry which is preliminary data.</text>
</comment>
<keyword evidence="2" id="KW-0521">NADP</keyword>
<evidence type="ECO:0000256" key="1">
    <source>
        <dbReference type="ARBA" id="ARBA00007905"/>
    </source>
</evidence>
<evidence type="ECO:0000313" key="5">
    <source>
        <dbReference type="EMBL" id="GAX27789.1"/>
    </source>
</evidence>
<evidence type="ECO:0000256" key="2">
    <source>
        <dbReference type="ARBA" id="ARBA00022857"/>
    </source>
</evidence>
<dbReference type="AlphaFoldDB" id="A0A1Z5KND0"/>
<dbReference type="PRINTS" id="PR00069">
    <property type="entry name" value="ALDKETRDTASE"/>
</dbReference>
<evidence type="ECO:0000259" key="4">
    <source>
        <dbReference type="Pfam" id="PF00248"/>
    </source>
</evidence>
<comment type="similarity">
    <text evidence="1">Belongs to the aldo/keto reductase family.</text>
</comment>
<dbReference type="Pfam" id="PF00248">
    <property type="entry name" value="Aldo_ket_red"/>
    <property type="match status" value="1"/>
</dbReference>
<dbReference type="Proteomes" id="UP000198406">
    <property type="component" value="Unassembled WGS sequence"/>
</dbReference>
<gene>
    <name evidence="5" type="ORF">FisN_13Hh104</name>
</gene>
<sequence>MTLASYSFLSALFLFREHTHRQMTFGREVATRRSAATLTHENRKYSSMHFRETSAEDAQSMVDGIRLITPAKGESVILPWIGYGTYRLGEKQALDATLEAIRCGYRAIDTAFIYGGEKTEALVGQAIRKAIDEKIIQSREEMFVTTKHWRKYHGYDASLQCLKLSLKRLAMEYVDLWLMHWPGPAYNTMNRKNEDVEKDPFFYATTAPEEMADLRAETWRAMEDAYRQGLCRSIGVSNMSIKQLQKLKESAKIWPPAVNQVEVHPLHPQDELLDYCHQEGIVVQAYASLGGQDTGKQIFAQLLGEKVTKKQKCSLLDASLVIELASQLKATPAQTLLRWGLERNCVQIPKTTSKSRMLENAATLSICITDEQVERLKKDLRSNVIKNNPDADVNEITRLCWRRDPLRHLDFD</sequence>
<dbReference type="SUPFAM" id="SSF51430">
    <property type="entry name" value="NAD(P)-linked oxidoreductase"/>
    <property type="match status" value="1"/>
</dbReference>
<reference evidence="5 6" key="1">
    <citation type="journal article" date="2015" name="Plant Cell">
        <title>Oil accumulation by the oleaginous diatom Fistulifera solaris as revealed by the genome and transcriptome.</title>
        <authorList>
            <person name="Tanaka T."/>
            <person name="Maeda Y."/>
            <person name="Veluchamy A."/>
            <person name="Tanaka M."/>
            <person name="Abida H."/>
            <person name="Marechal E."/>
            <person name="Bowler C."/>
            <person name="Muto M."/>
            <person name="Sunaga Y."/>
            <person name="Tanaka M."/>
            <person name="Yoshino T."/>
            <person name="Taniguchi T."/>
            <person name="Fukuda Y."/>
            <person name="Nemoto M."/>
            <person name="Matsumoto M."/>
            <person name="Wong P.S."/>
            <person name="Aburatani S."/>
            <person name="Fujibuchi W."/>
        </authorList>
    </citation>
    <scope>NUCLEOTIDE SEQUENCE [LARGE SCALE GENOMIC DNA]</scope>
    <source>
        <strain evidence="5 6">JPCC DA0580</strain>
    </source>
</reference>
<evidence type="ECO:0000256" key="3">
    <source>
        <dbReference type="ARBA" id="ARBA00023002"/>
    </source>
</evidence>
<protein>
    <recommendedName>
        <fullName evidence="4">NADP-dependent oxidoreductase domain-containing protein</fullName>
    </recommendedName>
</protein>
<accession>A0A1Z5KND0</accession>
<dbReference type="PANTHER" id="PTHR43827:SF3">
    <property type="entry name" value="NADP-DEPENDENT OXIDOREDUCTASE DOMAIN-CONTAINING PROTEIN"/>
    <property type="match status" value="1"/>
</dbReference>
<dbReference type="InterPro" id="IPR023210">
    <property type="entry name" value="NADP_OxRdtase_dom"/>
</dbReference>
<evidence type="ECO:0000313" key="6">
    <source>
        <dbReference type="Proteomes" id="UP000198406"/>
    </source>
</evidence>
<feature type="domain" description="NADP-dependent oxidoreductase" evidence="4">
    <location>
        <begin position="81"/>
        <end position="378"/>
    </location>
</feature>
<dbReference type="PANTHER" id="PTHR43827">
    <property type="entry name" value="2,5-DIKETO-D-GLUCONIC ACID REDUCTASE"/>
    <property type="match status" value="1"/>
</dbReference>
<keyword evidence="3" id="KW-0560">Oxidoreductase</keyword>
<dbReference type="OrthoDB" id="416253at2759"/>
<name>A0A1Z5KND0_FISSO</name>
<proteinExistence type="inferred from homology"/>
<dbReference type="Gene3D" id="3.20.20.100">
    <property type="entry name" value="NADP-dependent oxidoreductase domain"/>
    <property type="match status" value="1"/>
</dbReference>